<evidence type="ECO:0000256" key="6">
    <source>
        <dbReference type="ARBA" id="ARBA00023267"/>
    </source>
</evidence>
<feature type="domain" description="Lipoyl-binding" evidence="8">
    <location>
        <begin position="89"/>
        <end position="165"/>
    </location>
</feature>
<evidence type="ECO:0000256" key="7">
    <source>
        <dbReference type="RuleBase" id="RU364072"/>
    </source>
</evidence>
<evidence type="ECO:0000256" key="5">
    <source>
        <dbReference type="ARBA" id="ARBA00023160"/>
    </source>
</evidence>
<sequence length="170" mass="17457">MSPDTAVAGDGSDRTSPDLPAALDAVRRSALQLLADLPRQPSALRIRAGELTLEAEWSTAGPAVAAAEPPAPLGSAATPAVEAVADSGQHFVRAPTVGVFYRAPEPGAKPFVTEGDIVSPGQQVGIVEAMKLMIPVNADVHGTVVAVLRDDGADVEYDERLLALAPFGAE</sequence>
<keyword evidence="3 7" id="KW-0276">Fatty acid metabolism</keyword>
<keyword evidence="10" id="KW-1185">Reference proteome</keyword>
<dbReference type="InterPro" id="IPR011053">
    <property type="entry name" value="Single_hybrid_motif"/>
</dbReference>
<dbReference type="EMBL" id="FMCV01000021">
    <property type="protein sequence ID" value="SCF37218.1"/>
    <property type="molecule type" value="Genomic_DNA"/>
</dbReference>
<name>A0A1C4ZW87_9ACTN</name>
<proteinExistence type="predicted"/>
<evidence type="ECO:0000256" key="1">
    <source>
        <dbReference type="ARBA" id="ARBA00005194"/>
    </source>
</evidence>
<protein>
    <recommendedName>
        <fullName evidence="7">Biotin carboxyl carrier protein of acetyl-CoA carboxylase</fullName>
    </recommendedName>
</protein>
<gene>
    <name evidence="9" type="ORF">GA0070215_12134</name>
</gene>
<dbReference type="InterPro" id="IPR053217">
    <property type="entry name" value="ACC_Biotin_Carrier"/>
</dbReference>
<keyword evidence="4 7" id="KW-0443">Lipid metabolism</keyword>
<dbReference type="CDD" id="cd06850">
    <property type="entry name" value="biotinyl_domain"/>
    <property type="match status" value="1"/>
</dbReference>
<keyword evidence="6 7" id="KW-0092">Biotin</keyword>
<keyword evidence="2 7" id="KW-0444">Lipid biosynthesis</keyword>
<dbReference type="Gene3D" id="2.40.50.100">
    <property type="match status" value="1"/>
</dbReference>
<accession>A0A1C4ZW87</accession>
<dbReference type="PANTHER" id="PTHR47597">
    <property type="entry name" value="IS A MEMBER OF THE PF|00364 BIOTIN-REQUIRING ENZYMES FAMILY-RELATED"/>
    <property type="match status" value="1"/>
</dbReference>
<dbReference type="GO" id="GO:0009317">
    <property type="term" value="C:acetyl-CoA carboxylase complex"/>
    <property type="evidence" value="ECO:0007669"/>
    <property type="project" value="InterPro"/>
</dbReference>
<reference evidence="10" key="1">
    <citation type="submission" date="2016-06" db="EMBL/GenBank/DDBJ databases">
        <authorList>
            <person name="Varghese N."/>
        </authorList>
    </citation>
    <scope>NUCLEOTIDE SEQUENCE [LARGE SCALE GENOMIC DNA]</scope>
    <source>
        <strain evidence="10">DSM 45555</strain>
    </source>
</reference>
<organism evidence="9 10">
    <name type="scientific">Micromonospora marina</name>
    <dbReference type="NCBI Taxonomy" id="307120"/>
    <lineage>
        <taxon>Bacteria</taxon>
        <taxon>Bacillati</taxon>
        <taxon>Actinomycetota</taxon>
        <taxon>Actinomycetes</taxon>
        <taxon>Micromonosporales</taxon>
        <taxon>Micromonosporaceae</taxon>
        <taxon>Micromonospora</taxon>
    </lineage>
</organism>
<dbReference type="InterPro" id="IPR001882">
    <property type="entry name" value="Biotin_BS"/>
</dbReference>
<evidence type="ECO:0000256" key="3">
    <source>
        <dbReference type="ARBA" id="ARBA00022832"/>
    </source>
</evidence>
<comment type="function">
    <text evidence="7">This protein is a component of the acetyl coenzyme A carboxylase complex; first, biotin carboxylase catalyzes the carboxylation of the carrier protein and then the transcarboxylase transfers the carboxyl group to form malonyl-CoA.</text>
</comment>
<dbReference type="GO" id="GO:0006633">
    <property type="term" value="P:fatty acid biosynthetic process"/>
    <property type="evidence" value="ECO:0007669"/>
    <property type="project" value="UniProtKB-UniPathway"/>
</dbReference>
<dbReference type="RefSeq" id="WP_091049095.1">
    <property type="nucleotide sequence ID" value="NZ_FMCV01000021.1"/>
</dbReference>
<keyword evidence="5 7" id="KW-0275">Fatty acid biosynthesis</keyword>
<dbReference type="PROSITE" id="PS00188">
    <property type="entry name" value="BIOTIN"/>
    <property type="match status" value="1"/>
</dbReference>
<dbReference type="UniPathway" id="UPA00094"/>
<dbReference type="AlphaFoldDB" id="A0A1C4ZW87"/>
<evidence type="ECO:0000259" key="8">
    <source>
        <dbReference type="PROSITE" id="PS50968"/>
    </source>
</evidence>
<dbReference type="SUPFAM" id="SSF51230">
    <property type="entry name" value="Single hybrid motif"/>
    <property type="match status" value="1"/>
</dbReference>
<dbReference type="InterPro" id="IPR000089">
    <property type="entry name" value="Biotin_lipoyl"/>
</dbReference>
<dbReference type="GO" id="GO:0003989">
    <property type="term" value="F:acetyl-CoA carboxylase activity"/>
    <property type="evidence" value="ECO:0007669"/>
    <property type="project" value="InterPro"/>
</dbReference>
<comment type="pathway">
    <text evidence="1 7">Lipid metabolism; fatty acid biosynthesis.</text>
</comment>
<dbReference type="PANTHER" id="PTHR47597:SF1">
    <property type="entry name" value="IS A MEMBER OF THE PF|00364 BIOTIN-REQUIRING ENZYMES FAMILY-RELATED"/>
    <property type="match status" value="1"/>
</dbReference>
<dbReference type="Proteomes" id="UP000198551">
    <property type="component" value="Unassembled WGS sequence"/>
</dbReference>
<evidence type="ECO:0000256" key="4">
    <source>
        <dbReference type="ARBA" id="ARBA00023098"/>
    </source>
</evidence>
<evidence type="ECO:0000313" key="10">
    <source>
        <dbReference type="Proteomes" id="UP000198551"/>
    </source>
</evidence>
<dbReference type="PRINTS" id="PR01071">
    <property type="entry name" value="ACOABIOTINCC"/>
</dbReference>
<dbReference type="InterPro" id="IPR001249">
    <property type="entry name" value="AcCoA_biotinCC"/>
</dbReference>
<dbReference type="PROSITE" id="PS50968">
    <property type="entry name" value="BIOTINYL_LIPOYL"/>
    <property type="match status" value="1"/>
</dbReference>
<evidence type="ECO:0000256" key="2">
    <source>
        <dbReference type="ARBA" id="ARBA00022516"/>
    </source>
</evidence>
<evidence type="ECO:0000313" key="9">
    <source>
        <dbReference type="EMBL" id="SCF37218.1"/>
    </source>
</evidence>
<dbReference type="Pfam" id="PF00364">
    <property type="entry name" value="Biotin_lipoyl"/>
    <property type="match status" value="1"/>
</dbReference>